<evidence type="ECO:0000313" key="2">
    <source>
        <dbReference type="Proteomes" id="UP000182306"/>
    </source>
</evidence>
<dbReference type="SUPFAM" id="SSF53335">
    <property type="entry name" value="S-adenosyl-L-methionine-dependent methyltransferases"/>
    <property type="match status" value="1"/>
</dbReference>
<dbReference type="GO" id="GO:0008168">
    <property type="term" value="F:methyltransferase activity"/>
    <property type="evidence" value="ECO:0007669"/>
    <property type="project" value="UniProtKB-KW"/>
</dbReference>
<keyword evidence="1" id="KW-0808">Transferase</keyword>
<dbReference type="Gene3D" id="3.40.50.150">
    <property type="entry name" value="Vaccinia Virus protein VP39"/>
    <property type="match status" value="1"/>
</dbReference>
<organism evidence="1 2">
    <name type="scientific">Sinorhizobium americanum</name>
    <dbReference type="NCBI Taxonomy" id="194963"/>
    <lineage>
        <taxon>Bacteria</taxon>
        <taxon>Pseudomonadati</taxon>
        <taxon>Pseudomonadota</taxon>
        <taxon>Alphaproteobacteria</taxon>
        <taxon>Hyphomicrobiales</taxon>
        <taxon>Rhizobiaceae</taxon>
        <taxon>Sinorhizobium/Ensifer group</taxon>
        <taxon>Sinorhizobium</taxon>
    </lineage>
</organism>
<dbReference type="CDD" id="cd02440">
    <property type="entry name" value="AdoMet_MTases"/>
    <property type="match status" value="1"/>
</dbReference>
<dbReference type="EMBL" id="CP013108">
    <property type="protein sequence ID" value="APG93171.1"/>
    <property type="molecule type" value="Genomic_DNA"/>
</dbReference>
<evidence type="ECO:0000313" key="1">
    <source>
        <dbReference type="EMBL" id="APG93171.1"/>
    </source>
</evidence>
<accession>A0A1L3LSV8</accession>
<sequence length="264" mass="29435">MMTDPNAYYAGGLGVELYDLFTGGGLLTGDVEFYLDSARRSGGPILELGTGTGRVLIPLADAGHEVVGMDLSRLMLDRAAAKLRNRPELTSRARLVEGDMTSFDLEQRFALALVPARSYQHVVTPEGQRLALNCIRRHLIPGGHLILDLFDPNFELLFGNGSKAPPREAQHPRSGHLIRRTVVARHTDPYQQTVHEVLRFEEFDGAGNVVGSEETSWSLRWNLRQETAYLLELTGFEVIDLYSDFSGSPPDYGREQLWVARARQ</sequence>
<dbReference type="InterPro" id="IPR041698">
    <property type="entry name" value="Methyltransf_25"/>
</dbReference>
<protein>
    <submittedName>
        <fullName evidence="1">Methyltransferase type 12</fullName>
    </submittedName>
</protein>
<dbReference type="Proteomes" id="UP000182306">
    <property type="component" value="Plasmid A"/>
</dbReference>
<dbReference type="RefSeq" id="WP_064253113.1">
    <property type="nucleotide sequence ID" value="NZ_CP013108.1"/>
</dbReference>
<dbReference type="InterPro" id="IPR029063">
    <property type="entry name" value="SAM-dependent_MTases_sf"/>
</dbReference>
<reference evidence="1 2" key="1">
    <citation type="submission" date="2015-10" db="EMBL/GenBank/DDBJ databases">
        <title>Genomic differences between typical nodule nitrogen-fixing rhizobial strains and those coming from bean seeds.</title>
        <authorList>
            <person name="Peralta H."/>
            <person name="Aguilar-Vera A."/>
            <person name="Diaz R."/>
            <person name="Mora Y."/>
            <person name="Martinez-Batallar G."/>
            <person name="Salazar E."/>
            <person name="Vargas-Lagunas C."/>
            <person name="Encarnacion S."/>
            <person name="Girard L."/>
            <person name="Mora J."/>
        </authorList>
    </citation>
    <scope>NUCLEOTIDE SEQUENCE [LARGE SCALE GENOMIC DNA]</scope>
    <source>
        <strain evidence="1 2">CFNEI 73</strain>
        <plasmid evidence="1 2">A</plasmid>
    </source>
</reference>
<dbReference type="AlphaFoldDB" id="A0A1L3LSV8"/>
<dbReference type="Pfam" id="PF13649">
    <property type="entry name" value="Methyltransf_25"/>
    <property type="match status" value="1"/>
</dbReference>
<dbReference type="GO" id="GO:0032259">
    <property type="term" value="P:methylation"/>
    <property type="evidence" value="ECO:0007669"/>
    <property type="project" value="UniProtKB-KW"/>
</dbReference>
<proteinExistence type="predicted"/>
<keyword evidence="1" id="KW-0489">Methyltransferase</keyword>
<geneLocation type="plasmid" evidence="1 2">
    <name>A</name>
</geneLocation>
<gene>
    <name evidence="1" type="ORF">SAMCFNEI73_pA0196</name>
</gene>
<dbReference type="KEGG" id="same:SAMCFNEI73_pA0196"/>
<name>A0A1L3LSV8_9HYPH</name>
<keyword evidence="2" id="KW-1185">Reference proteome</keyword>
<keyword evidence="1" id="KW-0614">Plasmid</keyword>
<dbReference type="OrthoDB" id="9804312at2"/>